<dbReference type="GO" id="GO:0046872">
    <property type="term" value="F:metal ion binding"/>
    <property type="evidence" value="ECO:0007669"/>
    <property type="project" value="UniProtKB-KW"/>
</dbReference>
<dbReference type="InterPro" id="IPR051198">
    <property type="entry name" value="BchE-like"/>
</dbReference>
<dbReference type="SFLD" id="SFLDS00029">
    <property type="entry name" value="Radical_SAM"/>
    <property type="match status" value="1"/>
</dbReference>
<dbReference type="InterPro" id="IPR006638">
    <property type="entry name" value="Elp3/MiaA/NifB-like_rSAM"/>
</dbReference>
<dbReference type="InterPro" id="IPR058240">
    <property type="entry name" value="rSAM_sf"/>
</dbReference>
<dbReference type="PANTHER" id="PTHR43409">
    <property type="entry name" value="ANAEROBIC MAGNESIUM-PROTOPORPHYRIN IX MONOMETHYL ESTER CYCLASE-RELATED"/>
    <property type="match status" value="1"/>
</dbReference>
<evidence type="ECO:0000256" key="1">
    <source>
        <dbReference type="ARBA" id="ARBA00001966"/>
    </source>
</evidence>
<dbReference type="SFLD" id="SFLDF00324">
    <property type="entry name" value="bacteriocin_maturation"/>
    <property type="match status" value="1"/>
</dbReference>
<dbReference type="GO" id="GO:0003824">
    <property type="term" value="F:catalytic activity"/>
    <property type="evidence" value="ECO:0007669"/>
    <property type="project" value="InterPro"/>
</dbReference>
<dbReference type="Gene3D" id="3.80.30.20">
    <property type="entry name" value="tm_1862 like domain"/>
    <property type="match status" value="1"/>
</dbReference>
<dbReference type="GO" id="GO:0051536">
    <property type="term" value="F:iron-sulfur cluster binding"/>
    <property type="evidence" value="ECO:0007669"/>
    <property type="project" value="UniProtKB-KW"/>
</dbReference>
<dbReference type="SMART" id="SM00729">
    <property type="entry name" value="Elp3"/>
    <property type="match status" value="1"/>
</dbReference>
<dbReference type="InterPro" id="IPR007197">
    <property type="entry name" value="rSAM"/>
</dbReference>
<dbReference type="InterPro" id="IPR023404">
    <property type="entry name" value="rSAM_horseshoe"/>
</dbReference>
<evidence type="ECO:0000256" key="4">
    <source>
        <dbReference type="ARBA" id="ARBA00023004"/>
    </source>
</evidence>
<keyword evidence="2" id="KW-0949">S-adenosyl-L-methionine</keyword>
<evidence type="ECO:0000256" key="6">
    <source>
        <dbReference type="SAM" id="MobiDB-lite"/>
    </source>
</evidence>
<dbReference type="PROSITE" id="PS51918">
    <property type="entry name" value="RADICAL_SAM"/>
    <property type="match status" value="1"/>
</dbReference>
<name>A0A6N7PU44_9BACT</name>
<keyword evidence="3" id="KW-0479">Metal-binding</keyword>
<sequence length="696" mass="76644">MSGPSTRAPGDGPLASSERRMTMDTTPNPPGLSSFDAAPIEFEYLPRRPDAVLIVPPFAALDFPHLGVHLLQGCARAKGFEVAVIYAGMFLAREITQPVYHALSDAVTLHWSGGRVFSNMLGERIFARAAHGVPLLGRQAEAKLSSICLEAGFGRKRCVIDFKGLVELATHVEDWATRFARAVAEIGCPIVGCTTVFEQTASSIAILRRIKERAPGTTTIIGGANCTGGMAEGIASLSDAIDFAFSGECEKAFPSFLAGARPDGRVVEGEVCMDLDALPTPDYEEYYRQRRACFEDDALSRGMVALSYESSRGCWWGQKHHCTFCGVASMRYREKSPDRVIGELQELLAKHPSRRVHNVDDIMPHSYFKSVLPRLPEELPGVRMFYEEKANLTLEKVVLLRKAGVDIAQPGIEALSSPLLRRMDKGTLARHNVALLRYARASYLSLIWGLLFGFPGDRAEDYAHYLTLLPLLHHLEPPKIFMPLCLFRFSPYWKYPERYGITNLRPAEVYGDILPEGADARLVAYYFDGDFSSVAGHHPELIAAIDREVRAWNARWLPGRGQLPLLSVNRAGLDAYHLTDTRDLPGAVVEQPLTRRQAAAVLVGRSRENLGPLADEVGWAQANKYAVELDGWHVPLATAHPDLIAEFEQAYGPGAALQVAMENETTTDNLLRVDALRRKGAPPSPIEPAEPGRVVP</sequence>
<dbReference type="SFLD" id="SFLDG01082">
    <property type="entry name" value="B12-binding_domain_containing"/>
    <property type="match status" value="1"/>
</dbReference>
<evidence type="ECO:0000256" key="2">
    <source>
        <dbReference type="ARBA" id="ARBA00022691"/>
    </source>
</evidence>
<dbReference type="Gene3D" id="3.40.50.280">
    <property type="entry name" value="Cobalamin-binding domain"/>
    <property type="match status" value="1"/>
</dbReference>
<feature type="domain" description="Radical SAM core" evidence="7">
    <location>
        <begin position="300"/>
        <end position="532"/>
    </location>
</feature>
<dbReference type="EMBL" id="WJIE01000003">
    <property type="protein sequence ID" value="MRG92331.1"/>
    <property type="molecule type" value="Genomic_DNA"/>
</dbReference>
<evidence type="ECO:0000313" key="9">
    <source>
        <dbReference type="Proteomes" id="UP000440224"/>
    </source>
</evidence>
<reference evidence="8 9" key="1">
    <citation type="submission" date="2019-10" db="EMBL/GenBank/DDBJ databases">
        <title>A soil myxobacterium in the family Polyangiaceae.</title>
        <authorList>
            <person name="Li Y."/>
            <person name="Wang J."/>
        </authorList>
    </citation>
    <scope>NUCLEOTIDE SEQUENCE [LARGE SCALE GENOMIC DNA]</scope>
    <source>
        <strain evidence="8 9">DSM 14734</strain>
    </source>
</reference>
<evidence type="ECO:0000259" key="7">
    <source>
        <dbReference type="PROSITE" id="PS51918"/>
    </source>
</evidence>
<accession>A0A6N7PU44</accession>
<dbReference type="InterPro" id="IPR023984">
    <property type="entry name" value="rSAM_ocin_1"/>
</dbReference>
<dbReference type="NCBIfam" id="TIGR03975">
    <property type="entry name" value="rSAM_ocin_1"/>
    <property type="match status" value="1"/>
</dbReference>
<organism evidence="8 9">
    <name type="scientific">Polyangium spumosum</name>
    <dbReference type="NCBI Taxonomy" id="889282"/>
    <lineage>
        <taxon>Bacteria</taxon>
        <taxon>Pseudomonadati</taxon>
        <taxon>Myxococcota</taxon>
        <taxon>Polyangia</taxon>
        <taxon>Polyangiales</taxon>
        <taxon>Polyangiaceae</taxon>
        <taxon>Polyangium</taxon>
    </lineage>
</organism>
<evidence type="ECO:0000256" key="3">
    <source>
        <dbReference type="ARBA" id="ARBA00022723"/>
    </source>
</evidence>
<feature type="region of interest" description="Disordered" evidence="6">
    <location>
        <begin position="1"/>
        <end position="34"/>
    </location>
</feature>
<dbReference type="AlphaFoldDB" id="A0A6N7PU44"/>
<feature type="region of interest" description="Disordered" evidence="6">
    <location>
        <begin position="677"/>
        <end position="696"/>
    </location>
</feature>
<protein>
    <submittedName>
        <fullName evidence="8">RiPP maturation radical SAM protein 1</fullName>
    </submittedName>
</protein>
<proteinExistence type="predicted"/>
<evidence type="ECO:0000256" key="5">
    <source>
        <dbReference type="ARBA" id="ARBA00023014"/>
    </source>
</evidence>
<evidence type="ECO:0000313" key="8">
    <source>
        <dbReference type="EMBL" id="MRG92331.1"/>
    </source>
</evidence>
<dbReference type="SUPFAM" id="SSF102114">
    <property type="entry name" value="Radical SAM enzymes"/>
    <property type="match status" value="1"/>
</dbReference>
<comment type="caution">
    <text evidence="8">The sequence shown here is derived from an EMBL/GenBank/DDBJ whole genome shotgun (WGS) entry which is preliminary data.</text>
</comment>
<dbReference type="Proteomes" id="UP000440224">
    <property type="component" value="Unassembled WGS sequence"/>
</dbReference>
<keyword evidence="4" id="KW-0408">Iron</keyword>
<comment type="cofactor">
    <cofactor evidence="1">
        <name>[4Fe-4S] cluster</name>
        <dbReference type="ChEBI" id="CHEBI:49883"/>
    </cofactor>
</comment>
<keyword evidence="9" id="KW-1185">Reference proteome</keyword>
<dbReference type="Pfam" id="PF04055">
    <property type="entry name" value="Radical_SAM"/>
    <property type="match status" value="1"/>
</dbReference>
<dbReference type="GO" id="GO:0005829">
    <property type="term" value="C:cytosol"/>
    <property type="evidence" value="ECO:0007669"/>
    <property type="project" value="TreeGrafter"/>
</dbReference>
<gene>
    <name evidence="8" type="ORF">GF068_10380</name>
</gene>
<keyword evidence="5" id="KW-0411">Iron-sulfur</keyword>
<dbReference type="OrthoDB" id="9801424at2"/>
<dbReference type="PANTHER" id="PTHR43409:SF7">
    <property type="entry name" value="BLL1977 PROTEIN"/>
    <property type="match status" value="1"/>
</dbReference>